<feature type="region of interest" description="Disordered" evidence="1">
    <location>
        <begin position="1"/>
        <end position="20"/>
    </location>
</feature>
<feature type="compositionally biased region" description="Polar residues" evidence="1">
    <location>
        <begin position="161"/>
        <end position="183"/>
    </location>
</feature>
<reference evidence="2 3" key="1">
    <citation type="submission" date="2024-02" db="EMBL/GenBank/DDBJ databases">
        <authorList>
            <person name="Chen Y."/>
            <person name="Shah S."/>
            <person name="Dougan E. K."/>
            <person name="Thang M."/>
            <person name="Chan C."/>
        </authorList>
    </citation>
    <scope>NUCLEOTIDE SEQUENCE [LARGE SCALE GENOMIC DNA]</scope>
</reference>
<name>A0ABP0I3N6_9DINO</name>
<feature type="compositionally biased region" description="Basic and acidic residues" evidence="1">
    <location>
        <begin position="1"/>
        <end position="10"/>
    </location>
</feature>
<keyword evidence="3" id="KW-1185">Reference proteome</keyword>
<feature type="compositionally biased region" description="Basic and acidic residues" evidence="1">
    <location>
        <begin position="564"/>
        <end position="586"/>
    </location>
</feature>
<organism evidence="2 3">
    <name type="scientific">Durusdinium trenchii</name>
    <dbReference type="NCBI Taxonomy" id="1381693"/>
    <lineage>
        <taxon>Eukaryota</taxon>
        <taxon>Sar</taxon>
        <taxon>Alveolata</taxon>
        <taxon>Dinophyceae</taxon>
        <taxon>Suessiales</taxon>
        <taxon>Symbiodiniaceae</taxon>
        <taxon>Durusdinium</taxon>
    </lineage>
</organism>
<proteinExistence type="predicted"/>
<evidence type="ECO:0000256" key="1">
    <source>
        <dbReference type="SAM" id="MobiDB-lite"/>
    </source>
</evidence>
<dbReference type="EMBL" id="CAXAMN010001991">
    <property type="protein sequence ID" value="CAK8997182.1"/>
    <property type="molecule type" value="Genomic_DNA"/>
</dbReference>
<evidence type="ECO:0000313" key="2">
    <source>
        <dbReference type="EMBL" id="CAK8997182.1"/>
    </source>
</evidence>
<dbReference type="Proteomes" id="UP001642484">
    <property type="component" value="Unassembled WGS sequence"/>
</dbReference>
<accession>A0ABP0I3N6</accession>
<sequence>MGDGITRSKDGVPQWDGDSRSFQEYEEMSLQWEQGIPTHKRYLCGPRLMQDKGLHPQGQDDDFHDASEGGFDPWKLWSESWYTATPYQEDEQWTQSTTELLPDYLQGWYLLHDAGLDSHEKNMIQTAVGNTFSTTRISQELRAQWPKDELMKRDQAHKHSSFWNQDDISEGESSMQEPQTTAEETGMAALQQARRSLKEARAKQHQVKMSRQYYKITTSDKSRPAGDSAGKGCMKCFRRGGPHKIANCPDRAEPSRHEQGHVAQEEAPFVCYAEAATEAVTLFADDAYLAETGATKSRKSTEQAIAEGYGIVDGGATKTLGSVYAMEALVNANLRKHQDGGVLEVDVNNQPVLGLSNSSRNKCLSTAKICAGGKEGPDTCSGTGAIRALGEEPPTKWTNSELRVRLQELEEEKGIVRAHGKVRTSHQSWMVRLGKANKKKNDLVVFCQNDLQLHLEWTETVPQLEKKAVEKDLCDLRTGRSRSNGLRGALPTVLRRCSRNTPAAVRTMMEGSRHPRLERFAHWRQSQKEKNEELLPEIQYVKKKGMTSTSDKGISKVTSGYPSKPKEDVEALKEERPHKKKEKSEDDFTMVSEMVSEATEA</sequence>
<evidence type="ECO:0000313" key="3">
    <source>
        <dbReference type="Proteomes" id="UP001642484"/>
    </source>
</evidence>
<feature type="region of interest" description="Disordered" evidence="1">
    <location>
        <begin position="157"/>
        <end position="185"/>
    </location>
</feature>
<gene>
    <name evidence="2" type="ORF">CCMP2556_LOCUS4749</name>
</gene>
<comment type="caution">
    <text evidence="2">The sequence shown here is derived from an EMBL/GenBank/DDBJ whole genome shotgun (WGS) entry which is preliminary data.</text>
</comment>
<feature type="region of interest" description="Disordered" evidence="1">
    <location>
        <begin position="544"/>
        <end position="601"/>
    </location>
</feature>
<feature type="compositionally biased region" description="Polar residues" evidence="1">
    <location>
        <begin position="546"/>
        <end position="561"/>
    </location>
</feature>
<protein>
    <submittedName>
        <fullName evidence="2">Uncharacterized protein</fullName>
    </submittedName>
</protein>